<comment type="function">
    <text evidence="7">Functions as a peptidoglycan terminase that cleaves nascent peptidoglycan strands endolytically to terminate their elongation.</text>
</comment>
<keyword evidence="5 7" id="KW-0456">Lyase</keyword>
<sequence>MMSIHSSVFLPAWSNFVTKDYSGISLMPSESLRLKESHPTPSRKKSSDDGGSGGIIVFFVFIFLIVFPTATFAFFMKTIYNQPQSATGGSFIVETGEGGVVIATHLYEQKFVSNATVFKVYLWVSGLGEKLQAGLYQLPVRASMVDIAHILSSGKVQKNEVRVTIPEGSSSVRIADILASDGVMQKEDFLQLATVSDTRTLLPDAYYNFFQDKPADQGLEGYFFPDTYFFYRDSESSLILKKFLDTFQKRAGDLLASAQANGKNIHEVLTLASIVEAEAQRKEDKRLVAGIFLKRLEIGMPLQSDATVNFVTGKSALQPTSEDLAQDSLYNTYQHVGLPPGPINNPGLESIEAVLQPELSDYLYFIALPDVGVIYAKTFEEHKQNKEKYL</sequence>
<dbReference type="Proteomes" id="UP000177165">
    <property type="component" value="Unassembled WGS sequence"/>
</dbReference>
<dbReference type="Pfam" id="PF02618">
    <property type="entry name" value="YceG"/>
    <property type="match status" value="1"/>
</dbReference>
<dbReference type="EMBL" id="MHKB01000009">
    <property type="protein sequence ID" value="OGY79247.1"/>
    <property type="molecule type" value="Genomic_DNA"/>
</dbReference>
<evidence type="ECO:0000256" key="6">
    <source>
        <dbReference type="ARBA" id="ARBA00023316"/>
    </source>
</evidence>
<accession>A0A1G2ATD7</accession>
<dbReference type="HAMAP" id="MF_02065">
    <property type="entry name" value="MltG"/>
    <property type="match status" value="1"/>
</dbReference>
<comment type="similarity">
    <text evidence="7">Belongs to the transglycosylase MltG family.</text>
</comment>
<dbReference type="InterPro" id="IPR003770">
    <property type="entry name" value="MLTG-like"/>
</dbReference>
<keyword evidence="1 7" id="KW-1003">Cell membrane</keyword>
<comment type="catalytic activity">
    <reaction evidence="7">
        <text>a peptidoglycan chain = a peptidoglycan chain with N-acetyl-1,6-anhydromuramyl-[peptide] at the reducing end + a peptidoglycan chain with N-acetylglucosamine at the non-reducing end.</text>
        <dbReference type="EC" id="4.2.2.29"/>
    </reaction>
</comment>
<comment type="caution">
    <text evidence="8">The sequence shown here is derived from an EMBL/GenBank/DDBJ whole genome shotgun (WGS) entry which is preliminary data.</text>
</comment>
<dbReference type="CDD" id="cd08010">
    <property type="entry name" value="MltG_like"/>
    <property type="match status" value="1"/>
</dbReference>
<dbReference type="GO" id="GO:0009252">
    <property type="term" value="P:peptidoglycan biosynthetic process"/>
    <property type="evidence" value="ECO:0007669"/>
    <property type="project" value="UniProtKB-UniRule"/>
</dbReference>
<evidence type="ECO:0000313" key="8">
    <source>
        <dbReference type="EMBL" id="OGY79247.1"/>
    </source>
</evidence>
<proteinExistence type="inferred from homology"/>
<dbReference type="NCBIfam" id="TIGR00247">
    <property type="entry name" value="endolytic transglycosylase MltG"/>
    <property type="match status" value="1"/>
</dbReference>
<evidence type="ECO:0000256" key="4">
    <source>
        <dbReference type="ARBA" id="ARBA00023136"/>
    </source>
</evidence>
<organism evidence="8 9">
    <name type="scientific">Candidatus Kerfeldbacteria bacterium RIFCSPHIGHO2_02_FULL_42_14</name>
    <dbReference type="NCBI Taxonomy" id="1798540"/>
    <lineage>
        <taxon>Bacteria</taxon>
        <taxon>Candidatus Kerfeldiibacteriota</taxon>
    </lineage>
</organism>
<evidence type="ECO:0000313" key="9">
    <source>
        <dbReference type="Proteomes" id="UP000177165"/>
    </source>
</evidence>
<feature type="transmembrane region" description="Helical" evidence="7">
    <location>
        <begin position="53"/>
        <end position="76"/>
    </location>
</feature>
<dbReference type="GO" id="GO:0005886">
    <property type="term" value="C:plasma membrane"/>
    <property type="evidence" value="ECO:0007669"/>
    <property type="project" value="UniProtKB-SubCell"/>
</dbReference>
<evidence type="ECO:0000256" key="3">
    <source>
        <dbReference type="ARBA" id="ARBA00022989"/>
    </source>
</evidence>
<dbReference type="EC" id="4.2.2.29" evidence="7"/>
<dbReference type="PANTHER" id="PTHR30518">
    <property type="entry name" value="ENDOLYTIC MUREIN TRANSGLYCOSYLASE"/>
    <property type="match status" value="1"/>
</dbReference>
<gene>
    <name evidence="7" type="primary">mltG</name>
    <name evidence="8" type="ORF">A3B74_00120</name>
</gene>
<dbReference type="STRING" id="1798540.A3B74_00120"/>
<dbReference type="AlphaFoldDB" id="A0A1G2ATD7"/>
<comment type="subcellular location">
    <subcellularLocation>
        <location evidence="7">Cell membrane</location>
        <topology evidence="7">Single-pass membrane protein</topology>
    </subcellularLocation>
</comment>
<reference evidence="8 9" key="1">
    <citation type="journal article" date="2016" name="Nat. Commun.">
        <title>Thousands of microbial genomes shed light on interconnected biogeochemical processes in an aquifer system.</title>
        <authorList>
            <person name="Anantharaman K."/>
            <person name="Brown C.T."/>
            <person name="Hug L.A."/>
            <person name="Sharon I."/>
            <person name="Castelle C.J."/>
            <person name="Probst A.J."/>
            <person name="Thomas B.C."/>
            <person name="Singh A."/>
            <person name="Wilkins M.J."/>
            <person name="Karaoz U."/>
            <person name="Brodie E.L."/>
            <person name="Williams K.H."/>
            <person name="Hubbard S.S."/>
            <person name="Banfield J.F."/>
        </authorList>
    </citation>
    <scope>NUCLEOTIDE SEQUENCE [LARGE SCALE GENOMIC DNA]</scope>
</reference>
<protein>
    <recommendedName>
        <fullName evidence="7">Endolytic murein transglycosylase</fullName>
        <ecNumber evidence="7">4.2.2.29</ecNumber>
    </recommendedName>
    <alternativeName>
        <fullName evidence="7">Peptidoglycan lytic transglycosylase</fullName>
    </alternativeName>
    <alternativeName>
        <fullName evidence="7">Peptidoglycan polymerization terminase</fullName>
    </alternativeName>
</protein>
<name>A0A1G2ATD7_9BACT</name>
<keyword evidence="4 7" id="KW-0472">Membrane</keyword>
<evidence type="ECO:0000256" key="7">
    <source>
        <dbReference type="HAMAP-Rule" id="MF_02065"/>
    </source>
</evidence>
<dbReference type="PANTHER" id="PTHR30518:SF2">
    <property type="entry name" value="ENDOLYTIC MUREIN TRANSGLYCOSYLASE"/>
    <property type="match status" value="1"/>
</dbReference>
<keyword evidence="3 7" id="KW-1133">Transmembrane helix</keyword>
<evidence type="ECO:0000256" key="5">
    <source>
        <dbReference type="ARBA" id="ARBA00023239"/>
    </source>
</evidence>
<dbReference type="GO" id="GO:0008932">
    <property type="term" value="F:lytic endotransglycosylase activity"/>
    <property type="evidence" value="ECO:0007669"/>
    <property type="project" value="UniProtKB-UniRule"/>
</dbReference>
<feature type="site" description="Important for catalytic activity" evidence="7">
    <location>
        <position position="278"/>
    </location>
</feature>
<keyword evidence="2 7" id="KW-0812">Transmembrane</keyword>
<evidence type="ECO:0000256" key="1">
    <source>
        <dbReference type="ARBA" id="ARBA00022475"/>
    </source>
</evidence>
<dbReference type="Gene3D" id="3.30.1490.480">
    <property type="entry name" value="Endolytic murein transglycosylase"/>
    <property type="match status" value="2"/>
</dbReference>
<evidence type="ECO:0000256" key="2">
    <source>
        <dbReference type="ARBA" id="ARBA00022692"/>
    </source>
</evidence>
<dbReference type="GO" id="GO:0071555">
    <property type="term" value="P:cell wall organization"/>
    <property type="evidence" value="ECO:0007669"/>
    <property type="project" value="UniProtKB-KW"/>
</dbReference>
<keyword evidence="6 7" id="KW-0961">Cell wall biogenesis/degradation</keyword>